<sequence>MHRLKAIMLLWSRKSRSGRELSSTESARGELSLGEISSRRLIKKLLHVDRRLYNALTLKMPIDAENVLQSYQTALSTGSPARYLVDSFE</sequence>
<dbReference type="EMBL" id="AZBU02000010">
    <property type="protein sequence ID" value="TKR63099.1"/>
    <property type="molecule type" value="Genomic_DNA"/>
</dbReference>
<evidence type="ECO:0000313" key="2">
    <source>
        <dbReference type="Proteomes" id="UP000298663"/>
    </source>
</evidence>
<accession>A0A4U5M2Y1</accession>
<evidence type="ECO:0000313" key="1">
    <source>
        <dbReference type="EMBL" id="TKR63099.1"/>
    </source>
</evidence>
<reference evidence="1 2" key="1">
    <citation type="journal article" date="2015" name="Genome Biol.">
        <title>Comparative genomics of Steinernema reveals deeply conserved gene regulatory networks.</title>
        <authorList>
            <person name="Dillman A.R."/>
            <person name="Macchietto M."/>
            <person name="Porter C.F."/>
            <person name="Rogers A."/>
            <person name="Williams B."/>
            <person name="Antoshechkin I."/>
            <person name="Lee M.M."/>
            <person name="Goodwin Z."/>
            <person name="Lu X."/>
            <person name="Lewis E.E."/>
            <person name="Goodrich-Blair H."/>
            <person name="Stock S.P."/>
            <person name="Adams B.J."/>
            <person name="Sternberg P.W."/>
            <person name="Mortazavi A."/>
        </authorList>
    </citation>
    <scope>NUCLEOTIDE SEQUENCE [LARGE SCALE GENOMIC DNA]</scope>
    <source>
        <strain evidence="1 2">ALL</strain>
    </source>
</reference>
<name>A0A4U5M2Y1_STECR</name>
<gene>
    <name evidence="1" type="ORF">L596_026974</name>
</gene>
<protein>
    <submittedName>
        <fullName evidence="1">Uncharacterized protein</fullName>
    </submittedName>
</protein>
<keyword evidence="2" id="KW-1185">Reference proteome</keyword>
<dbReference type="AlphaFoldDB" id="A0A4U5M2Y1"/>
<reference evidence="1 2" key="2">
    <citation type="journal article" date="2019" name="G3 (Bethesda)">
        <title>Hybrid Assembly of the Genome of the Entomopathogenic Nematode Steinernema carpocapsae Identifies the X-Chromosome.</title>
        <authorList>
            <person name="Serra L."/>
            <person name="Macchietto M."/>
            <person name="Macias-Munoz A."/>
            <person name="McGill C.J."/>
            <person name="Rodriguez I.M."/>
            <person name="Rodriguez B."/>
            <person name="Murad R."/>
            <person name="Mortazavi A."/>
        </authorList>
    </citation>
    <scope>NUCLEOTIDE SEQUENCE [LARGE SCALE GENOMIC DNA]</scope>
    <source>
        <strain evidence="1 2">ALL</strain>
    </source>
</reference>
<proteinExistence type="predicted"/>
<organism evidence="1 2">
    <name type="scientific">Steinernema carpocapsae</name>
    <name type="common">Entomopathogenic nematode</name>
    <dbReference type="NCBI Taxonomy" id="34508"/>
    <lineage>
        <taxon>Eukaryota</taxon>
        <taxon>Metazoa</taxon>
        <taxon>Ecdysozoa</taxon>
        <taxon>Nematoda</taxon>
        <taxon>Chromadorea</taxon>
        <taxon>Rhabditida</taxon>
        <taxon>Tylenchina</taxon>
        <taxon>Panagrolaimomorpha</taxon>
        <taxon>Strongyloidoidea</taxon>
        <taxon>Steinernematidae</taxon>
        <taxon>Steinernema</taxon>
    </lineage>
</organism>
<dbReference type="Proteomes" id="UP000298663">
    <property type="component" value="Unassembled WGS sequence"/>
</dbReference>
<comment type="caution">
    <text evidence="1">The sequence shown here is derived from an EMBL/GenBank/DDBJ whole genome shotgun (WGS) entry which is preliminary data.</text>
</comment>